<feature type="compositionally biased region" description="Low complexity" evidence="2">
    <location>
        <begin position="400"/>
        <end position="424"/>
    </location>
</feature>
<feature type="compositionally biased region" description="Polar residues" evidence="2">
    <location>
        <begin position="307"/>
        <end position="320"/>
    </location>
</feature>
<name>A0A8H4PJG9_9HYPO</name>
<feature type="region of interest" description="Disordered" evidence="2">
    <location>
        <begin position="921"/>
        <end position="986"/>
    </location>
</feature>
<accession>A0A8H4PJG9</accession>
<feature type="region of interest" description="Disordered" evidence="2">
    <location>
        <begin position="741"/>
        <end position="771"/>
    </location>
</feature>
<evidence type="ECO:0000313" key="5">
    <source>
        <dbReference type="Proteomes" id="UP000554235"/>
    </source>
</evidence>
<dbReference type="EMBL" id="JAADYS010001132">
    <property type="protein sequence ID" value="KAF4464867.1"/>
    <property type="molecule type" value="Genomic_DNA"/>
</dbReference>
<protein>
    <submittedName>
        <fullName evidence="4">Intracellular transport</fullName>
    </submittedName>
</protein>
<dbReference type="GO" id="GO:0031122">
    <property type="term" value="P:cytoplasmic microtubule organization"/>
    <property type="evidence" value="ECO:0007669"/>
    <property type="project" value="TreeGrafter"/>
</dbReference>
<proteinExistence type="predicted"/>
<dbReference type="InterPro" id="IPR056023">
    <property type="entry name" value="DUF7603"/>
</dbReference>
<reference evidence="4 5" key="1">
    <citation type="submission" date="2020-01" db="EMBL/GenBank/DDBJ databases">
        <title>Identification and distribution of gene clusters putatively required for synthesis of sphingolipid metabolism inhibitors in phylogenetically diverse species of the filamentous fungus Fusarium.</title>
        <authorList>
            <person name="Kim H.-S."/>
            <person name="Busman M."/>
            <person name="Brown D.W."/>
            <person name="Divon H."/>
            <person name="Uhlig S."/>
            <person name="Proctor R.H."/>
        </authorList>
    </citation>
    <scope>NUCLEOTIDE SEQUENCE [LARGE SCALE GENOMIC DNA]</scope>
    <source>
        <strain evidence="4 5">NRRL 20459</strain>
    </source>
</reference>
<feature type="compositionally biased region" description="Low complexity" evidence="2">
    <location>
        <begin position="752"/>
        <end position="761"/>
    </location>
</feature>
<dbReference type="PANTHER" id="PTHR18947:SF28">
    <property type="entry name" value="GIRDIN, ISOFORM A"/>
    <property type="match status" value="1"/>
</dbReference>
<gene>
    <name evidence="4" type="ORF">FALBO_8299</name>
</gene>
<feature type="compositionally biased region" description="Basic and acidic residues" evidence="2">
    <location>
        <begin position="516"/>
        <end position="536"/>
    </location>
</feature>
<dbReference type="GO" id="GO:0005737">
    <property type="term" value="C:cytoplasm"/>
    <property type="evidence" value="ECO:0007669"/>
    <property type="project" value="TreeGrafter"/>
</dbReference>
<dbReference type="Proteomes" id="UP000554235">
    <property type="component" value="Unassembled WGS sequence"/>
</dbReference>
<feature type="compositionally biased region" description="Polar residues" evidence="2">
    <location>
        <begin position="605"/>
        <end position="615"/>
    </location>
</feature>
<evidence type="ECO:0000259" key="3">
    <source>
        <dbReference type="Pfam" id="PF24554"/>
    </source>
</evidence>
<evidence type="ECO:0000313" key="4">
    <source>
        <dbReference type="EMBL" id="KAF4464867.1"/>
    </source>
</evidence>
<feature type="compositionally biased region" description="Low complexity" evidence="2">
    <location>
        <begin position="639"/>
        <end position="656"/>
    </location>
</feature>
<feature type="coiled-coil region" evidence="1">
    <location>
        <begin position="705"/>
        <end position="739"/>
    </location>
</feature>
<feature type="compositionally biased region" description="Polar residues" evidence="2">
    <location>
        <begin position="556"/>
        <end position="569"/>
    </location>
</feature>
<dbReference type="PANTHER" id="PTHR18947">
    <property type="entry name" value="HOOK PROTEINS"/>
    <property type="match status" value="1"/>
</dbReference>
<dbReference type="Pfam" id="PF24554">
    <property type="entry name" value="DUF7603"/>
    <property type="match status" value="1"/>
</dbReference>
<feature type="compositionally biased region" description="Low complexity" evidence="2">
    <location>
        <begin position="1310"/>
        <end position="1322"/>
    </location>
</feature>
<feature type="coiled-coil region" evidence="1">
    <location>
        <begin position="1127"/>
        <end position="1308"/>
    </location>
</feature>
<keyword evidence="1" id="KW-0175">Coiled coil</keyword>
<feature type="region of interest" description="Disordered" evidence="2">
    <location>
        <begin position="1309"/>
        <end position="1346"/>
    </location>
</feature>
<dbReference type="GO" id="GO:0008017">
    <property type="term" value="F:microtubule binding"/>
    <property type="evidence" value="ECO:0007669"/>
    <property type="project" value="TreeGrafter"/>
</dbReference>
<evidence type="ECO:0000256" key="2">
    <source>
        <dbReference type="SAM" id="MobiDB-lite"/>
    </source>
</evidence>
<feature type="compositionally biased region" description="Basic and acidic residues" evidence="2">
    <location>
        <begin position="425"/>
        <end position="436"/>
    </location>
</feature>
<feature type="compositionally biased region" description="Polar residues" evidence="2">
    <location>
        <begin position="354"/>
        <end position="369"/>
    </location>
</feature>
<feature type="coiled-coil region" evidence="1">
    <location>
        <begin position="1357"/>
        <end position="1405"/>
    </location>
</feature>
<feature type="compositionally biased region" description="Low complexity" evidence="2">
    <location>
        <begin position="373"/>
        <end position="386"/>
    </location>
</feature>
<evidence type="ECO:0000256" key="1">
    <source>
        <dbReference type="SAM" id="Coils"/>
    </source>
</evidence>
<dbReference type="GO" id="GO:0051959">
    <property type="term" value="F:dynein light intermediate chain binding"/>
    <property type="evidence" value="ECO:0007669"/>
    <property type="project" value="TreeGrafter"/>
</dbReference>
<dbReference type="GO" id="GO:0030705">
    <property type="term" value="P:cytoskeleton-dependent intracellular transport"/>
    <property type="evidence" value="ECO:0007669"/>
    <property type="project" value="TreeGrafter"/>
</dbReference>
<sequence length="1432" mass="155771">MAYPAATAQATSALAQVPPLTSPLASPQSTAIVTIVTTFTTTHPGQVVAIGRPGHDLTGPRRISDTGTLVCHQTSTAYSQPASQPAKTQASPFQLSQITLPNSTPLPHISDRADKELEALRGGAHAHGPGLGVSILANPLQPPVIPTRGWLARPFLKVLVDLSCGDTHSDRPSTIAHGPQPSFAILSSLAGPAHLLLSILSCSIGVQGSSTILLLVRSPTRSCPFDLISWANSISGDKTLLLAPGSHALCLAYQPPTHTNLLLPLAGGSPKTSYEPYLLVLRTETVYLPNMEPALAAAPASGVPMPSASTSDTRSDTGATTPPADVPSASASFDPVDISRSTSSASDHFDQHHQAPTKNVVTHSRSQTFDGLPSSSSASGSPTSASVYPPPGRPIKRKPLSSSASALALRFSSSGSPLPSPLELSKPDQRFARPDSVDSPTLYEFSPAARASPQAVPPPDTSLATLSAAPPGSHNIPGHSPTVSNSDFSDVLDGYDDLISDFKSDTAPDVTPETVLDGHKTDDAKVHKIDSSDKETVIGPSAVKVADPSETDAQDSHSIVSDNTRSTDSPAPMYAPKPTPPHLKLDKVSIDVANYDSPIDDQAHSPPTQTPSPQLNKPLPRSPGGQTSPFAALFSWAAPSPSGTEFSSISSPISPSRNGAANDTPYSTVSNSFYEASKDNPGWANHFSYRESYSSIAQSPTSAQIDEMEDELKAISSELASSIRREMDLEDLVDRLQEQINNPQAPGKRTSDYYSDSGYSSAKMSETEPGREEIDKIQRRAEQEKASIRLELTNKLQDERGRRKVLDQQIKDLAERASHVDLAQMNNADASGRLKDLENTCGDLRRRLSEERSVKNNFEDLINAIRGELHEACSERDNLRDEVVPQLRSRVEGLEAEAAEYSNLTYESSKMQQELEILKRENDTLRHTPLSGSQTPPLNRMSRAMSGGLARSNSVATSSFRGQRPSGLSRSNSVKNLQQESREALSERLKDVEAQRDALHSALKNLLERQEFQNRENEKKIRILQNERERLMGTSPRKAGFEREISNLRTEINVLRRRAEDALEQKWQVENGLGGLKMDLDRAEEEIALLRDLLKEKDILIPPSFARSSGSSTSSGTFGNSNVPVTSETLEKAYKELQAAYSESLERIKELELETGNGSSDEKTQLAVERLERTLSIAVSERDAAQHEVDNLKSRYSALSVSEHKTLESERVLADELNESARRVEELASQVRAQLTSNAQLRDRLTNAVSRGENDRKANSDRIADLQVRLKTMEDQLIAAQTASEDRVNRHEEEIAAIREAHNAQLQRMSSSPGLGGLRSPSFRTGRKPSLLSPISPRFPGSPRITPEKTFEDAAQMDVLRERVTELEKALEDAEKEMQDVVARMSAAQIEVLNLQDEREAAVRDTRRLQKLLDQEQMKSFEDRFKTLSGSV</sequence>
<feature type="region of interest" description="Disordered" evidence="2">
    <location>
        <begin position="297"/>
        <end position="488"/>
    </location>
</feature>
<feature type="region of interest" description="Disordered" evidence="2">
    <location>
        <begin position="501"/>
        <end position="664"/>
    </location>
</feature>
<dbReference type="OrthoDB" id="5395440at2759"/>
<organism evidence="4 5">
    <name type="scientific">Fusarium albosuccineum</name>
    <dbReference type="NCBI Taxonomy" id="1237068"/>
    <lineage>
        <taxon>Eukaryota</taxon>
        <taxon>Fungi</taxon>
        <taxon>Dikarya</taxon>
        <taxon>Ascomycota</taxon>
        <taxon>Pezizomycotina</taxon>
        <taxon>Sordariomycetes</taxon>
        <taxon>Hypocreomycetidae</taxon>
        <taxon>Hypocreales</taxon>
        <taxon>Nectriaceae</taxon>
        <taxon>Fusarium</taxon>
        <taxon>Fusarium decemcellulare species complex</taxon>
    </lineage>
</organism>
<feature type="domain" description="DUF7603" evidence="3">
    <location>
        <begin position="1167"/>
        <end position="1275"/>
    </location>
</feature>
<feature type="compositionally biased region" description="Polar residues" evidence="2">
    <location>
        <begin position="951"/>
        <end position="979"/>
    </location>
</feature>
<dbReference type="GO" id="GO:0005815">
    <property type="term" value="C:microtubule organizing center"/>
    <property type="evidence" value="ECO:0007669"/>
    <property type="project" value="TreeGrafter"/>
</dbReference>
<comment type="caution">
    <text evidence="4">The sequence shown here is derived from an EMBL/GenBank/DDBJ whole genome shotgun (WGS) entry which is preliminary data.</text>
</comment>
<keyword evidence="5" id="KW-1185">Reference proteome</keyword>